<evidence type="ECO:0000256" key="5">
    <source>
        <dbReference type="ARBA" id="ARBA00022970"/>
    </source>
</evidence>
<keyword evidence="6 9" id="KW-1133">Transmembrane helix</keyword>
<feature type="transmembrane region" description="Helical" evidence="9">
    <location>
        <begin position="138"/>
        <end position="158"/>
    </location>
</feature>
<dbReference type="GeneID" id="93649536"/>
<feature type="transmembrane region" description="Helical" evidence="9">
    <location>
        <begin position="72"/>
        <end position="93"/>
    </location>
</feature>
<dbReference type="Gene3D" id="1.20.1740.10">
    <property type="entry name" value="Amino acid/polyamine transporter I"/>
    <property type="match status" value="1"/>
</dbReference>
<feature type="transmembrane region" description="Helical" evidence="9">
    <location>
        <begin position="485"/>
        <end position="507"/>
    </location>
</feature>
<evidence type="ECO:0000256" key="7">
    <source>
        <dbReference type="ARBA" id="ARBA00023136"/>
    </source>
</evidence>
<keyword evidence="12" id="KW-1185">Reference proteome</keyword>
<dbReference type="PIRSF" id="PIRSF006060">
    <property type="entry name" value="AA_transporter"/>
    <property type="match status" value="1"/>
</dbReference>
<evidence type="ECO:0000313" key="12">
    <source>
        <dbReference type="Proteomes" id="UP000669133"/>
    </source>
</evidence>
<feature type="region of interest" description="Disordered" evidence="8">
    <location>
        <begin position="1"/>
        <end position="23"/>
    </location>
</feature>
<organism evidence="11 12">
    <name type="scientific">Candida metapsilosis</name>
    <dbReference type="NCBI Taxonomy" id="273372"/>
    <lineage>
        <taxon>Eukaryota</taxon>
        <taxon>Fungi</taxon>
        <taxon>Dikarya</taxon>
        <taxon>Ascomycota</taxon>
        <taxon>Saccharomycotina</taxon>
        <taxon>Pichiomycetes</taxon>
        <taxon>Debaryomycetaceae</taxon>
        <taxon>Candida/Lodderomyces clade</taxon>
        <taxon>Candida</taxon>
    </lineage>
</organism>
<dbReference type="RefSeq" id="XP_067550931.1">
    <property type="nucleotide sequence ID" value="XM_067695322.1"/>
</dbReference>
<feature type="compositionally biased region" description="Basic and acidic residues" evidence="8">
    <location>
        <begin position="9"/>
        <end position="18"/>
    </location>
</feature>
<evidence type="ECO:0000256" key="6">
    <source>
        <dbReference type="ARBA" id="ARBA00022989"/>
    </source>
</evidence>
<keyword evidence="3" id="KW-0813">Transport</keyword>
<dbReference type="AlphaFoldDB" id="A0A8H7ZKN8"/>
<dbReference type="PROSITE" id="PS00218">
    <property type="entry name" value="AMINO_ACID_PERMEASE_1"/>
    <property type="match status" value="1"/>
</dbReference>
<evidence type="ECO:0000313" key="11">
    <source>
        <dbReference type="EMBL" id="KAG5421815.1"/>
    </source>
</evidence>
<feature type="transmembrane region" description="Helical" evidence="9">
    <location>
        <begin position="215"/>
        <end position="233"/>
    </location>
</feature>
<feature type="transmembrane region" description="Helical" evidence="9">
    <location>
        <begin position="409"/>
        <end position="426"/>
    </location>
</feature>
<feature type="transmembrane region" description="Helical" evidence="9">
    <location>
        <begin position="513"/>
        <end position="533"/>
    </location>
</feature>
<dbReference type="GO" id="GO:0016020">
    <property type="term" value="C:membrane"/>
    <property type="evidence" value="ECO:0007669"/>
    <property type="project" value="UniProtKB-SubCell"/>
</dbReference>
<reference evidence="11 12" key="1">
    <citation type="submission" date="2020-12" db="EMBL/GenBank/DDBJ databases">
        <title>Effect of drift, selection, and recombination on the evolution of hybrid genomes in Candida yeast pathogens.</title>
        <authorList>
            <person name="Mixao V."/>
            <person name="Ksiezopolska E."/>
            <person name="Saus E."/>
            <person name="Boekhout T."/>
            <person name="Gacser A."/>
            <person name="Gabaldon T."/>
        </authorList>
    </citation>
    <scope>NUCLEOTIDE SEQUENCE [LARGE SCALE GENOMIC DNA]</scope>
    <source>
        <strain evidence="11 12">BP57</strain>
    </source>
</reference>
<evidence type="ECO:0000256" key="8">
    <source>
        <dbReference type="SAM" id="MobiDB-lite"/>
    </source>
</evidence>
<keyword evidence="7 9" id="KW-0472">Membrane</keyword>
<evidence type="ECO:0000256" key="3">
    <source>
        <dbReference type="ARBA" id="ARBA00022448"/>
    </source>
</evidence>
<keyword evidence="4 9" id="KW-0812">Transmembrane</keyword>
<dbReference type="EMBL" id="JAEOAQ010000001">
    <property type="protein sequence ID" value="KAG5421815.1"/>
    <property type="molecule type" value="Genomic_DNA"/>
</dbReference>
<feature type="transmembrane region" description="Helical" evidence="9">
    <location>
        <begin position="311"/>
        <end position="332"/>
    </location>
</feature>
<evidence type="ECO:0000256" key="4">
    <source>
        <dbReference type="ARBA" id="ARBA00022692"/>
    </source>
</evidence>
<dbReference type="FunFam" id="1.20.1740.10:FF:000006">
    <property type="entry name" value="General amino acid permease"/>
    <property type="match status" value="1"/>
</dbReference>
<comment type="similarity">
    <text evidence="2">Belongs to the amino acid-polyamine-organocation (APC) superfamily. YAT (TC 2.A.3.10) family.</text>
</comment>
<feature type="transmembrane region" description="Helical" evidence="9">
    <location>
        <begin position="269"/>
        <end position="290"/>
    </location>
</feature>
<evidence type="ECO:0000259" key="10">
    <source>
        <dbReference type="Pfam" id="PF00324"/>
    </source>
</evidence>
<feature type="transmembrane region" description="Helical" evidence="9">
    <location>
        <begin position="364"/>
        <end position="389"/>
    </location>
</feature>
<dbReference type="Pfam" id="PF00324">
    <property type="entry name" value="AA_permease"/>
    <property type="match status" value="1"/>
</dbReference>
<evidence type="ECO:0000256" key="1">
    <source>
        <dbReference type="ARBA" id="ARBA00004141"/>
    </source>
</evidence>
<dbReference type="GO" id="GO:0015171">
    <property type="term" value="F:amino acid transmembrane transporter activity"/>
    <property type="evidence" value="ECO:0007669"/>
    <property type="project" value="TreeGrafter"/>
</dbReference>
<gene>
    <name evidence="11" type="ORF">I9W82_000907</name>
</gene>
<evidence type="ECO:0000256" key="9">
    <source>
        <dbReference type="SAM" id="Phobius"/>
    </source>
</evidence>
<name>A0A8H7ZKN8_9ASCO</name>
<dbReference type="PANTHER" id="PTHR43341">
    <property type="entry name" value="AMINO ACID PERMEASE"/>
    <property type="match status" value="1"/>
</dbReference>
<dbReference type="InterPro" id="IPR004840">
    <property type="entry name" value="Amino_acid_permease_CS"/>
</dbReference>
<feature type="transmembrane region" description="Helical" evidence="9">
    <location>
        <begin position="99"/>
        <end position="126"/>
    </location>
</feature>
<dbReference type="OrthoDB" id="3900342at2759"/>
<dbReference type="InterPro" id="IPR050524">
    <property type="entry name" value="APC_YAT"/>
</dbReference>
<evidence type="ECO:0000256" key="2">
    <source>
        <dbReference type="ARBA" id="ARBA00006983"/>
    </source>
</evidence>
<dbReference type="Proteomes" id="UP000669133">
    <property type="component" value="Unassembled WGS sequence"/>
</dbReference>
<keyword evidence="5" id="KW-0029">Amino-acid transport</keyword>
<accession>A0A8H7ZKN8</accession>
<comment type="subcellular location">
    <subcellularLocation>
        <location evidence="1">Membrane</location>
        <topology evidence="1">Multi-pass membrane protein</topology>
    </subcellularLocation>
</comment>
<dbReference type="PANTHER" id="PTHR43341:SF9">
    <property type="entry name" value="DICARBOXYLIC AMINO ACID PERMEASE"/>
    <property type="match status" value="1"/>
</dbReference>
<feature type="domain" description="Amino acid permease/ SLC12A" evidence="10">
    <location>
        <begin position="71"/>
        <end position="540"/>
    </location>
</feature>
<sequence>MLFGSNNKPKGDDDHSIQSEKVTASFSNDDELKNVVSRHTVEYDLYVAKSDPLAINQEEGHRLRQALDSRHVSMIALGGALGTGLLIGTGSALKTAGPGAILVAYGAIGFVVYVVMTALGEIACWVPLNGFANYGKRYCDEALGFACGYTYLIKYLILPANQLTAGALTMQYWLDRDRVNPGVWITVFLVIIMAINLLGVRFFGEIEFWLSSLKVVTCLGLILCLWVIALGGGPTHDRIGFRFWNDPGAFIHYTDSSKDLYIGGSTGRFVSFVAVLVTAVFAYLGTELVAITFSETRNPRRAIPKAVKLTLYRILVFYVLSILFVGMCVSAKDPLLLGASGTNAGASPFVIAIKNAKIGGLDHVINAAILLFVMSAANSDVYVCSRAIYSLAADGYAPKFFTKTNKLGVPYYGLLLSFLFCLLAYMNVSSGSAEVFNYFVNVVSLTGLIAWACILTFHIGFMRALKAQGFDRNKDTVYRSPLQPYATYVCLGVCVLVILIKNFTVFLGNSFTYKSFITGYIILPVFFILYFGYKFWKKTKWLSPSEVDLDTFRDVIDAEFEQYEAEDAERKAVRDAEGKKYDKEWFYEKFLGWIF</sequence>
<proteinExistence type="inferred from homology"/>
<feature type="transmembrane region" description="Helical" evidence="9">
    <location>
        <begin position="182"/>
        <end position="203"/>
    </location>
</feature>
<comment type="caution">
    <text evidence="11">The sequence shown here is derived from an EMBL/GenBank/DDBJ whole genome shotgun (WGS) entry which is preliminary data.</text>
</comment>
<dbReference type="InterPro" id="IPR004841">
    <property type="entry name" value="AA-permease/SLC12A_dom"/>
</dbReference>
<feature type="transmembrane region" description="Helical" evidence="9">
    <location>
        <begin position="438"/>
        <end position="465"/>
    </location>
</feature>
<protein>
    <submittedName>
        <fullName evidence="11">DIP5</fullName>
    </submittedName>
</protein>